<evidence type="ECO:0000313" key="2">
    <source>
        <dbReference type="CGD" id="CAL0000179237"/>
    </source>
</evidence>
<dbReference type="InParanoid" id="A0A1D8PNS4"/>
<reference evidence="3 4" key="1">
    <citation type="journal article" date="2004" name="Proc. Natl. Acad. Sci. U.S.A.">
        <title>The diploid genome sequence of Candida albicans.</title>
        <authorList>
            <person name="Jones T."/>
            <person name="Federspiel N.A."/>
            <person name="Chibana H."/>
            <person name="Dungan J."/>
            <person name="Kalman S."/>
            <person name="Magee B.B."/>
            <person name="Newport G."/>
            <person name="Thorstenson Y.R."/>
            <person name="Agabian N."/>
            <person name="Magee P.T."/>
            <person name="Davis R.W."/>
            <person name="Scherer S."/>
        </authorList>
    </citation>
    <scope>NUCLEOTIDE SEQUENCE [LARGE SCALE GENOMIC DNA]</scope>
    <source>
        <strain evidence="4">SC5314 / ATCC MYA-2876</strain>
    </source>
</reference>
<sequence length="255" mass="28892">MYANQRLSMFQSHIDHKQKRTIPSFPFSSIEEQENYELSKSLQQATPLKSANMTILPSPSPSASTSSLPLMGSCVIGSNGSTKAVHQQDQQQEQQRPTPPQSPHLISNLPITPITSSSSTPELDVVETKLVLNDVLKEFNNGKILCLSKDDDDGEDNEKIDIENESVIYDTINEISEDKFTTKYDAIILNRLGQESSYEISNYLKKLHNDIVVIIRDEFEFDNENNHNNNNNEKLDFDLYVDLENSVIVDITKRK</sequence>
<dbReference type="KEGG" id="cal:CAALFM_C503810CA"/>
<evidence type="ECO:0000313" key="4">
    <source>
        <dbReference type="Proteomes" id="UP000000559"/>
    </source>
</evidence>
<dbReference type="Proteomes" id="UP000000559">
    <property type="component" value="Chromosome 5"/>
</dbReference>
<evidence type="ECO:0000256" key="1">
    <source>
        <dbReference type="SAM" id="MobiDB-lite"/>
    </source>
</evidence>
<dbReference type="AlphaFoldDB" id="A0A1D8PNS4"/>
<evidence type="ECO:0000313" key="3">
    <source>
        <dbReference type="EMBL" id="AOW29791.1"/>
    </source>
</evidence>
<reference evidence="3 4" key="3">
    <citation type="journal article" date="2013" name="Genome Biol.">
        <title>Assembly of a phased diploid Candida albicans genome facilitates allele-specific measurements and provides a simple model for repeat and indel structure.</title>
        <authorList>
            <person name="Muzzey D."/>
            <person name="Schwartz K."/>
            <person name="Weissman J.S."/>
            <person name="Sherlock G."/>
        </authorList>
    </citation>
    <scope>NUCLEOTIDE SEQUENCE [LARGE SCALE GENOMIC DNA]</scope>
    <source>
        <strain evidence="4">SC5314 / ATCC MYA-2876</strain>
    </source>
</reference>
<feature type="compositionally biased region" description="Low complexity" evidence="1">
    <location>
        <begin position="87"/>
        <end position="96"/>
    </location>
</feature>
<name>A0A1D8PNS4_CANAL</name>
<proteinExistence type="predicted"/>
<gene>
    <name evidence="3" type="ordered locus">CAALFM_C503810CA</name>
    <name evidence="2" type="ordered locus">orf19.8710</name>
</gene>
<dbReference type="CGD" id="CAL0000179237">
    <property type="gene designation" value="orf19.8710"/>
</dbReference>
<dbReference type="RefSeq" id="XP_711165.2">
    <property type="nucleotide sequence ID" value="XM_706073.2"/>
</dbReference>
<keyword evidence="4" id="KW-1185">Reference proteome</keyword>
<feature type="compositionally biased region" description="Polar residues" evidence="1">
    <location>
        <begin position="76"/>
        <end position="85"/>
    </location>
</feature>
<dbReference type="GeneID" id="3647229"/>
<dbReference type="VEuPathDB" id="FungiDB:C5_03810C_A"/>
<dbReference type="EMBL" id="CP017627">
    <property type="protein sequence ID" value="AOW29791.1"/>
    <property type="molecule type" value="Genomic_DNA"/>
</dbReference>
<reference evidence="3 4" key="2">
    <citation type="journal article" date="2007" name="Genome Biol.">
        <title>Assembly of the Candida albicans genome into sixteen supercontigs aligned on the eight chromosomes.</title>
        <authorList>
            <person name="van het Hoog M."/>
            <person name="Rast T.J."/>
            <person name="Martchenko M."/>
            <person name="Grindle S."/>
            <person name="Dignard D."/>
            <person name="Hogues H."/>
            <person name="Cuomo C."/>
            <person name="Berriman M."/>
            <person name="Scherer S."/>
            <person name="Magee B.B."/>
            <person name="Whiteway M."/>
            <person name="Chibana H."/>
            <person name="Nantel A."/>
            <person name="Magee P.T."/>
        </authorList>
    </citation>
    <scope>GENOME REANNOTATION</scope>
    <source>
        <strain evidence="4">SC5314 / ATCC MYA-2876</strain>
    </source>
</reference>
<organism evidence="3 4">
    <name type="scientific">Candida albicans (strain SC5314 / ATCC MYA-2876)</name>
    <name type="common">Yeast</name>
    <dbReference type="NCBI Taxonomy" id="237561"/>
    <lineage>
        <taxon>Eukaryota</taxon>
        <taxon>Fungi</taxon>
        <taxon>Dikarya</taxon>
        <taxon>Ascomycota</taxon>
        <taxon>Saccharomycotina</taxon>
        <taxon>Pichiomycetes</taxon>
        <taxon>Debaryomycetaceae</taxon>
        <taxon>Candida/Lodderomyces clade</taxon>
        <taxon>Candida</taxon>
    </lineage>
</organism>
<dbReference type="OrthoDB" id="10437779at2759"/>
<feature type="compositionally biased region" description="Low complexity" evidence="1">
    <location>
        <begin position="61"/>
        <end position="70"/>
    </location>
</feature>
<feature type="region of interest" description="Disordered" evidence="1">
    <location>
        <begin position="52"/>
        <end position="106"/>
    </location>
</feature>
<accession>A0A1D8PNS4</accession>
<protein>
    <submittedName>
        <fullName evidence="3">Uncharacterized protein</fullName>
    </submittedName>
</protein>